<sequence>MVRFTESPDTDGNDVTEASDTAIAPVAFLFGAPNEQERPDRHYAGPVAVPTLDTSGLTPEQVEEQELQLADLENLVVRALARKDLSEWQVTEILAANGVESSAFEGFLTIYRAKGYVDDYAFAEREIERLHRRKGFGRSQIQRELGAKRISQEIVSDLLTALDDDDELARALELAEKKAPSLLRLDRATAERRLSSFLQRKGYPSQVVRDAVAKTLVTGTSTVRFR</sequence>
<evidence type="ECO:0000256" key="3">
    <source>
        <dbReference type="ARBA" id="ARBA00018111"/>
    </source>
</evidence>
<dbReference type="GO" id="GO:0005737">
    <property type="term" value="C:cytoplasm"/>
    <property type="evidence" value="ECO:0007669"/>
    <property type="project" value="UniProtKB-SubCell"/>
</dbReference>
<dbReference type="InterPro" id="IPR003783">
    <property type="entry name" value="Regulatory_RecX"/>
</dbReference>
<dbReference type="PANTHER" id="PTHR33602:SF1">
    <property type="entry name" value="REGULATORY PROTEIN RECX FAMILY PROTEIN"/>
    <property type="match status" value="1"/>
</dbReference>
<dbReference type="PANTHER" id="PTHR33602">
    <property type="entry name" value="REGULATORY PROTEIN RECX FAMILY PROTEIN"/>
    <property type="match status" value="1"/>
</dbReference>
<dbReference type="RefSeq" id="WP_052521631.1">
    <property type="nucleotide sequence ID" value="NZ_FUYG01000010.1"/>
</dbReference>
<gene>
    <name evidence="5" type="primary">recX</name>
    <name evidence="8" type="ORF">SAMN06295879_3346</name>
</gene>
<organism evidence="8 9">
    <name type="scientific">Agreia bicolorata</name>
    <dbReference type="NCBI Taxonomy" id="110935"/>
    <lineage>
        <taxon>Bacteria</taxon>
        <taxon>Bacillati</taxon>
        <taxon>Actinomycetota</taxon>
        <taxon>Actinomycetes</taxon>
        <taxon>Micrococcales</taxon>
        <taxon>Microbacteriaceae</taxon>
        <taxon>Agreia</taxon>
    </lineage>
</organism>
<evidence type="ECO:0000259" key="6">
    <source>
        <dbReference type="Pfam" id="PF02631"/>
    </source>
</evidence>
<evidence type="ECO:0000256" key="4">
    <source>
        <dbReference type="ARBA" id="ARBA00022490"/>
    </source>
</evidence>
<proteinExistence type="inferred from homology"/>
<protein>
    <recommendedName>
        <fullName evidence="3 5">Regulatory protein RecX</fullName>
    </recommendedName>
</protein>
<dbReference type="EMBL" id="FUYG01000010">
    <property type="protein sequence ID" value="SKB01808.1"/>
    <property type="molecule type" value="Genomic_DNA"/>
</dbReference>
<evidence type="ECO:0000256" key="2">
    <source>
        <dbReference type="ARBA" id="ARBA00009695"/>
    </source>
</evidence>
<evidence type="ECO:0000259" key="7">
    <source>
        <dbReference type="Pfam" id="PF21981"/>
    </source>
</evidence>
<dbReference type="Pfam" id="PF02631">
    <property type="entry name" value="RecX_HTH2"/>
    <property type="match status" value="1"/>
</dbReference>
<dbReference type="InterPro" id="IPR053925">
    <property type="entry name" value="RecX_HTH_3rd"/>
</dbReference>
<evidence type="ECO:0000313" key="8">
    <source>
        <dbReference type="EMBL" id="SKB01808.1"/>
    </source>
</evidence>
<comment type="subcellular location">
    <subcellularLocation>
        <location evidence="1 5">Cytoplasm</location>
    </subcellularLocation>
</comment>
<evidence type="ECO:0000256" key="1">
    <source>
        <dbReference type="ARBA" id="ARBA00004496"/>
    </source>
</evidence>
<dbReference type="Proteomes" id="UP000189735">
    <property type="component" value="Unassembled WGS sequence"/>
</dbReference>
<dbReference type="InterPro" id="IPR036388">
    <property type="entry name" value="WH-like_DNA-bd_sf"/>
</dbReference>
<evidence type="ECO:0000256" key="5">
    <source>
        <dbReference type="HAMAP-Rule" id="MF_01114"/>
    </source>
</evidence>
<name>A0A1T4YJU5_9MICO</name>
<comment type="function">
    <text evidence="5">Modulates RecA activity.</text>
</comment>
<comment type="similarity">
    <text evidence="2 5">Belongs to the RecX family.</text>
</comment>
<dbReference type="Gene3D" id="1.10.10.10">
    <property type="entry name" value="Winged helix-like DNA-binding domain superfamily/Winged helix DNA-binding domain"/>
    <property type="match status" value="2"/>
</dbReference>
<dbReference type="HAMAP" id="MF_01114">
    <property type="entry name" value="RecX"/>
    <property type="match status" value="1"/>
</dbReference>
<accession>A0A1T4YJU5</accession>
<evidence type="ECO:0000313" key="9">
    <source>
        <dbReference type="Proteomes" id="UP000189735"/>
    </source>
</evidence>
<dbReference type="GO" id="GO:0006282">
    <property type="term" value="P:regulation of DNA repair"/>
    <property type="evidence" value="ECO:0007669"/>
    <property type="project" value="UniProtKB-UniRule"/>
</dbReference>
<dbReference type="InterPro" id="IPR053924">
    <property type="entry name" value="RecX_HTH_2nd"/>
</dbReference>
<keyword evidence="4 5" id="KW-0963">Cytoplasm</keyword>
<feature type="domain" description="RecX third three-helical" evidence="7">
    <location>
        <begin position="165"/>
        <end position="212"/>
    </location>
</feature>
<reference evidence="9" key="1">
    <citation type="submission" date="2017-02" db="EMBL/GenBank/DDBJ databases">
        <authorList>
            <person name="Varghese N."/>
            <person name="Submissions S."/>
        </authorList>
    </citation>
    <scope>NUCLEOTIDE SEQUENCE [LARGE SCALE GENOMIC DNA]</scope>
    <source>
        <strain evidence="9">VKM Ac-2052</strain>
    </source>
</reference>
<feature type="domain" description="RecX second three-helical" evidence="6">
    <location>
        <begin position="118"/>
        <end position="157"/>
    </location>
</feature>
<dbReference type="Pfam" id="PF21981">
    <property type="entry name" value="RecX_HTH3"/>
    <property type="match status" value="1"/>
</dbReference>
<dbReference type="AlphaFoldDB" id="A0A1T4YJU5"/>